<dbReference type="SMART" id="SM00248">
    <property type="entry name" value="ANK"/>
    <property type="match status" value="6"/>
</dbReference>
<sequence>MYLVAAAVVVLVGLSLLIHRVLRSRRNLVSTIRQGSAARVEALLRRRPQVLAVARESVRGPLQAAAAVGNHDIVEVLLTRGVDPAGIDGWGQSALHVAALHGHTELVRRFLELGVDVNLRAGRPTSDKVPSRSGATSVHFACGAGQLAALEVLLEKGAAWDAVDERGLTALHEVAARSGSVEVARRLLELGCAVDAVDCLGQTPLMLALTYKRNALASLLVSHGASPHARGPLEFTPLHLAALRGLEDLVSGLLAAGADPQARNDLEHTPLDVARAEGHTSVAALLEAAMGAARPRATEA</sequence>
<dbReference type="Pfam" id="PF00023">
    <property type="entry name" value="Ank"/>
    <property type="match status" value="1"/>
</dbReference>
<dbReference type="PROSITE" id="PS50088">
    <property type="entry name" value="ANK_REPEAT"/>
    <property type="match status" value="5"/>
</dbReference>
<feature type="repeat" description="ANK" evidence="3">
    <location>
        <begin position="57"/>
        <end position="89"/>
    </location>
</feature>
<protein>
    <recommendedName>
        <fullName evidence="6">Ankyrin repeat protein</fullName>
    </recommendedName>
</protein>
<dbReference type="PANTHER" id="PTHR24124:SF14">
    <property type="entry name" value="CHROMOSOME UNDETERMINED SCAFFOLD_25, WHOLE GENOME SHOTGUN SEQUENCE"/>
    <property type="match status" value="1"/>
</dbReference>
<dbReference type="PROSITE" id="PS50297">
    <property type="entry name" value="ANK_REP_REGION"/>
    <property type="match status" value="3"/>
</dbReference>
<reference evidence="4 5" key="1">
    <citation type="submission" date="2020-04" db="EMBL/GenBank/DDBJ databases">
        <title>Draft genome of Pyxidicoccus fallax type strain.</title>
        <authorList>
            <person name="Whitworth D.E."/>
        </authorList>
    </citation>
    <scope>NUCLEOTIDE SEQUENCE [LARGE SCALE GENOMIC DNA]</scope>
    <source>
        <strain evidence="4 5">DSM 14698</strain>
    </source>
</reference>
<evidence type="ECO:0000256" key="3">
    <source>
        <dbReference type="PROSITE-ProRule" id="PRU00023"/>
    </source>
</evidence>
<dbReference type="Pfam" id="PF12796">
    <property type="entry name" value="Ank_2"/>
    <property type="match status" value="2"/>
</dbReference>
<comment type="caution">
    <text evidence="4">The sequence shown here is derived from an EMBL/GenBank/DDBJ whole genome shotgun (WGS) entry which is preliminary data.</text>
</comment>
<feature type="repeat" description="ANK" evidence="3">
    <location>
        <begin position="200"/>
        <end position="232"/>
    </location>
</feature>
<dbReference type="PRINTS" id="PR01415">
    <property type="entry name" value="ANKYRIN"/>
</dbReference>
<name>A0A848LPW7_9BACT</name>
<accession>A0A848LPW7</accession>
<evidence type="ECO:0000256" key="2">
    <source>
        <dbReference type="ARBA" id="ARBA00023043"/>
    </source>
</evidence>
<dbReference type="EMBL" id="JABBJJ010000214">
    <property type="protein sequence ID" value="NMO19937.1"/>
    <property type="molecule type" value="Genomic_DNA"/>
</dbReference>
<organism evidence="4 5">
    <name type="scientific">Pyxidicoccus fallax</name>
    <dbReference type="NCBI Taxonomy" id="394095"/>
    <lineage>
        <taxon>Bacteria</taxon>
        <taxon>Pseudomonadati</taxon>
        <taxon>Myxococcota</taxon>
        <taxon>Myxococcia</taxon>
        <taxon>Myxococcales</taxon>
        <taxon>Cystobacterineae</taxon>
        <taxon>Myxococcaceae</taxon>
        <taxon>Pyxidicoccus</taxon>
    </lineage>
</organism>
<feature type="repeat" description="ANK" evidence="3">
    <location>
        <begin position="90"/>
        <end position="122"/>
    </location>
</feature>
<dbReference type="GO" id="GO:0010468">
    <property type="term" value="P:regulation of gene expression"/>
    <property type="evidence" value="ECO:0007669"/>
    <property type="project" value="TreeGrafter"/>
</dbReference>
<keyword evidence="5" id="KW-1185">Reference proteome</keyword>
<evidence type="ECO:0000313" key="5">
    <source>
        <dbReference type="Proteomes" id="UP000518300"/>
    </source>
</evidence>
<evidence type="ECO:0008006" key="6">
    <source>
        <dbReference type="Google" id="ProtNLM"/>
    </source>
</evidence>
<dbReference type="Gene3D" id="1.25.40.20">
    <property type="entry name" value="Ankyrin repeat-containing domain"/>
    <property type="match status" value="3"/>
</dbReference>
<dbReference type="AlphaFoldDB" id="A0A848LPW7"/>
<dbReference type="InterPro" id="IPR036770">
    <property type="entry name" value="Ankyrin_rpt-contain_sf"/>
</dbReference>
<gene>
    <name evidence="4" type="ORF">HG543_34515</name>
</gene>
<dbReference type="PANTHER" id="PTHR24124">
    <property type="entry name" value="ANKYRIN REPEAT FAMILY A"/>
    <property type="match status" value="1"/>
</dbReference>
<feature type="repeat" description="ANK" evidence="3">
    <location>
        <begin position="233"/>
        <end position="265"/>
    </location>
</feature>
<dbReference type="SUPFAM" id="SSF48403">
    <property type="entry name" value="Ankyrin repeat"/>
    <property type="match status" value="1"/>
</dbReference>
<evidence type="ECO:0000313" key="4">
    <source>
        <dbReference type="EMBL" id="NMO19937.1"/>
    </source>
</evidence>
<keyword evidence="1" id="KW-0677">Repeat</keyword>
<keyword evidence="2 3" id="KW-0040">ANK repeat</keyword>
<dbReference type="RefSeq" id="WP_169349175.1">
    <property type="nucleotide sequence ID" value="NZ_JABBJJ010000214.1"/>
</dbReference>
<feature type="repeat" description="ANK" evidence="3">
    <location>
        <begin position="133"/>
        <end position="165"/>
    </location>
</feature>
<proteinExistence type="predicted"/>
<dbReference type="InterPro" id="IPR002110">
    <property type="entry name" value="Ankyrin_rpt"/>
</dbReference>
<evidence type="ECO:0000256" key="1">
    <source>
        <dbReference type="ARBA" id="ARBA00022737"/>
    </source>
</evidence>
<dbReference type="Proteomes" id="UP000518300">
    <property type="component" value="Unassembled WGS sequence"/>
</dbReference>